<organism evidence="4 5">
    <name type="scientific">Rangifer tarandus platyrhynchus</name>
    <name type="common">Svalbard reindeer</name>
    <dbReference type="NCBI Taxonomy" id="3082113"/>
    <lineage>
        <taxon>Eukaryota</taxon>
        <taxon>Metazoa</taxon>
        <taxon>Chordata</taxon>
        <taxon>Craniata</taxon>
        <taxon>Vertebrata</taxon>
        <taxon>Euteleostomi</taxon>
        <taxon>Mammalia</taxon>
        <taxon>Eutheria</taxon>
        <taxon>Laurasiatheria</taxon>
        <taxon>Artiodactyla</taxon>
        <taxon>Ruminantia</taxon>
        <taxon>Pecora</taxon>
        <taxon>Cervidae</taxon>
        <taxon>Odocoileinae</taxon>
        <taxon>Rangifer</taxon>
    </lineage>
</organism>
<dbReference type="PANTHER" id="PTHR34916:SF1">
    <property type="entry name" value="GI:13385330"/>
    <property type="match status" value="1"/>
</dbReference>
<evidence type="ECO:0000313" key="5">
    <source>
        <dbReference type="Proteomes" id="UP001176941"/>
    </source>
</evidence>
<dbReference type="PANTHER" id="PTHR34916">
    <property type="entry name" value="GI:13385330"/>
    <property type="match status" value="1"/>
</dbReference>
<feature type="region of interest" description="Disordered" evidence="2">
    <location>
        <begin position="121"/>
        <end position="149"/>
    </location>
</feature>
<feature type="region of interest" description="Disordered" evidence="2">
    <location>
        <begin position="574"/>
        <end position="593"/>
    </location>
</feature>
<dbReference type="InterPro" id="IPR032755">
    <property type="entry name" value="TSNAXIP1_N"/>
</dbReference>
<keyword evidence="1" id="KW-0175">Coiled coil</keyword>
<feature type="domain" description="Translin-associated factor X-interacting protein 1 N-terminal" evidence="3">
    <location>
        <begin position="227"/>
        <end position="337"/>
    </location>
</feature>
<evidence type="ECO:0000256" key="2">
    <source>
        <dbReference type="SAM" id="MobiDB-lite"/>
    </source>
</evidence>
<feature type="compositionally biased region" description="Basic and acidic residues" evidence="2">
    <location>
        <begin position="127"/>
        <end position="149"/>
    </location>
</feature>
<gene>
    <name evidence="4" type="ORF">MRATA1EN1_LOCUS22727</name>
</gene>
<reference evidence="4" key="1">
    <citation type="submission" date="2023-04" db="EMBL/GenBank/DDBJ databases">
        <authorList>
            <consortium name="ELIXIR-Norway"/>
        </authorList>
    </citation>
    <scope>NUCLEOTIDE SEQUENCE [LARGE SCALE GENOMIC DNA]</scope>
</reference>
<dbReference type="EMBL" id="OX460345">
    <property type="protein sequence ID" value="CAI9173765.1"/>
    <property type="molecule type" value="Genomic_DNA"/>
</dbReference>
<proteinExistence type="predicted"/>
<dbReference type="Proteomes" id="UP001176941">
    <property type="component" value="Chromosome 34"/>
</dbReference>
<sequence length="593" mass="66813">MAEDPEPEFYLRWKHCETPGVKTLCNLRTLLNQLQKDHRDDVCMYMSGHLNPNKLYRPPETILYHWPNANRPPQAKVFGAERLSDEVKKMKDALARFTISTAVGPSDAENTPLFRYLNPPAQASHASQEDVSPKAGLREEGSPERPKRGELILPDIKVLKYKEVTSSRECVSSPPGRDEFQYVSSYLAGVTKADRYRQFLSFQKQVLAKQDLLMRDFTGSQAARCHEKKLEQELQKICVCDPEEFNRLQVFGEVFEDICNSSLIFGDILKEIKEEYELYMLLLLKNHPTEEYKSLLAEVQSLKKGKVKTAGVQRAKEELRALVTAVRAALDHSDRLRNELEQERNMLLLKNIPESPERKAVKEENLTLLEKVGKKRCEVLHKWDEIQALERVMKTTFVHTGILQITESKIKSLETETIKLETANKILMKKIQTYCLLGVVLSGGDTAVDAKCQAPGVLELALWKGQANQPANWQPCQMVLTAVSESNGGEGEGVQGGEEDDISQLMREGLPPNMLERCPKEEEESYPCLGGLTDSRRACARALGAEGCGTSGFSGMCTQCCSWYRPENRHIEGDNAAEKRGQGEMLGSGQRFS</sequence>
<accession>A0ABN8ZJT9</accession>
<evidence type="ECO:0000313" key="4">
    <source>
        <dbReference type="EMBL" id="CAI9173765.1"/>
    </source>
</evidence>
<dbReference type="Pfam" id="PF15739">
    <property type="entry name" value="TSNAXIP1_N"/>
    <property type="match status" value="1"/>
</dbReference>
<protein>
    <recommendedName>
        <fullName evidence="3">Translin-associated factor X-interacting protein 1 N-terminal domain-containing protein</fullName>
    </recommendedName>
</protein>
<name>A0ABN8ZJT9_RANTA</name>
<evidence type="ECO:0000259" key="3">
    <source>
        <dbReference type="Pfam" id="PF15739"/>
    </source>
</evidence>
<keyword evidence="5" id="KW-1185">Reference proteome</keyword>
<evidence type="ECO:0000256" key="1">
    <source>
        <dbReference type="ARBA" id="ARBA00023054"/>
    </source>
</evidence>